<comment type="function">
    <text evidence="2">Catalyzes the reduction of dTDP-6-deoxy-L-lyxo-4-hexulose to yield dTDP-L-rhamnose.</text>
</comment>
<dbReference type="GO" id="GO:0008831">
    <property type="term" value="F:dTDP-4-dehydrorhamnose reductase activity"/>
    <property type="evidence" value="ECO:0007669"/>
    <property type="project" value="UniProtKB-EC"/>
</dbReference>
<proteinExistence type="inferred from homology"/>
<accession>A0ABU8MWZ6</accession>
<comment type="caution">
    <text evidence="5">The sequence shown here is derived from an EMBL/GenBank/DDBJ whole genome shotgun (WGS) entry which is preliminary data.</text>
</comment>
<name>A0ABU8MWZ6_9PSEU</name>
<evidence type="ECO:0000256" key="2">
    <source>
        <dbReference type="RuleBase" id="RU364082"/>
    </source>
</evidence>
<dbReference type="Proteomes" id="UP001385809">
    <property type="component" value="Unassembled WGS sequence"/>
</dbReference>
<dbReference type="InterPro" id="IPR005913">
    <property type="entry name" value="dTDP_dehydrorham_reduct"/>
</dbReference>
<keyword evidence="2" id="KW-0521">NADP</keyword>
<feature type="domain" description="RmlD-like substrate binding" evidence="4">
    <location>
        <begin position="1"/>
        <end position="290"/>
    </location>
</feature>
<reference evidence="5 6" key="1">
    <citation type="submission" date="2024-03" db="EMBL/GenBank/DDBJ databases">
        <title>Actinomycetospora sp. OC33-EN08, a novel actinomycete isolated from wild orchid (Aerides multiflora).</title>
        <authorList>
            <person name="Suriyachadkun C."/>
        </authorList>
    </citation>
    <scope>NUCLEOTIDE SEQUENCE [LARGE SCALE GENOMIC DNA]</scope>
    <source>
        <strain evidence="5 6">OC33-EN08</strain>
    </source>
</reference>
<evidence type="ECO:0000313" key="6">
    <source>
        <dbReference type="Proteomes" id="UP001385809"/>
    </source>
</evidence>
<evidence type="ECO:0000259" key="4">
    <source>
        <dbReference type="Pfam" id="PF04321"/>
    </source>
</evidence>
<feature type="region of interest" description="Disordered" evidence="3">
    <location>
        <begin position="113"/>
        <end position="132"/>
    </location>
</feature>
<keyword evidence="6" id="KW-1185">Reference proteome</keyword>
<evidence type="ECO:0000256" key="1">
    <source>
        <dbReference type="ARBA" id="ARBA00010944"/>
    </source>
</evidence>
<organism evidence="5 6">
    <name type="scientific">Actinomycetospora aurantiaca</name>
    <dbReference type="NCBI Taxonomy" id="3129233"/>
    <lineage>
        <taxon>Bacteria</taxon>
        <taxon>Bacillati</taxon>
        <taxon>Actinomycetota</taxon>
        <taxon>Actinomycetes</taxon>
        <taxon>Pseudonocardiales</taxon>
        <taxon>Pseudonocardiaceae</taxon>
        <taxon>Actinomycetospora</taxon>
    </lineage>
</organism>
<dbReference type="CDD" id="cd05254">
    <property type="entry name" value="dTDP_HR_like_SDR_e"/>
    <property type="match status" value="1"/>
</dbReference>
<dbReference type="Gene3D" id="3.90.25.10">
    <property type="entry name" value="UDP-galactose 4-epimerase, domain 1"/>
    <property type="match status" value="1"/>
</dbReference>
<sequence length="297" mass="30988">MVTGAAGALGTDLVRVLTADGERFHAYPRADLDIADAEAVEAAVAGWAGGADEPCVLLNAAAYTAVDLAETDEQAARTAHAVNAEAPGLLAAACARHGARLVHVSTDYVFDGRGPDGRPGAGYEPDDPTGARSVYGRTKEEGERRVREALDAHHVVRTAWVYGDTGSNFVATMARLAAQRDTLDVVDDQHGSPTWSADLAAALVALGRSDAPAGTLHATGGGATTWCGFARAVFAELGADPDRVRGCTTDQFPRPAPRPAWSVLSPASWTAAGLAPLRDWREALHEAVTRHPGLLGR</sequence>
<dbReference type="EMBL" id="JBBEGN010000019">
    <property type="protein sequence ID" value="MEJ2871170.1"/>
    <property type="molecule type" value="Genomic_DNA"/>
</dbReference>
<dbReference type="Pfam" id="PF04321">
    <property type="entry name" value="RmlD_sub_bind"/>
    <property type="match status" value="1"/>
</dbReference>
<comment type="pathway">
    <text evidence="2">Carbohydrate biosynthesis; dTDP-L-rhamnose biosynthesis.</text>
</comment>
<comment type="similarity">
    <text evidence="1 2">Belongs to the dTDP-4-dehydrorhamnose reductase family.</text>
</comment>
<evidence type="ECO:0000256" key="3">
    <source>
        <dbReference type="SAM" id="MobiDB-lite"/>
    </source>
</evidence>
<dbReference type="PANTHER" id="PTHR10491">
    <property type="entry name" value="DTDP-4-DEHYDRORHAMNOSE REDUCTASE"/>
    <property type="match status" value="1"/>
</dbReference>
<dbReference type="Gene3D" id="3.40.50.720">
    <property type="entry name" value="NAD(P)-binding Rossmann-like Domain"/>
    <property type="match status" value="1"/>
</dbReference>
<dbReference type="EC" id="1.1.1.133" evidence="2"/>
<dbReference type="InterPro" id="IPR029903">
    <property type="entry name" value="RmlD-like-bd"/>
</dbReference>
<protein>
    <recommendedName>
        <fullName evidence="2">dTDP-4-dehydrorhamnose reductase</fullName>
        <ecNumber evidence="2">1.1.1.133</ecNumber>
    </recommendedName>
</protein>
<dbReference type="PANTHER" id="PTHR10491:SF4">
    <property type="entry name" value="METHIONINE ADENOSYLTRANSFERASE 2 SUBUNIT BETA"/>
    <property type="match status" value="1"/>
</dbReference>
<keyword evidence="2 5" id="KW-0560">Oxidoreductase</keyword>
<dbReference type="SUPFAM" id="SSF51735">
    <property type="entry name" value="NAD(P)-binding Rossmann-fold domains"/>
    <property type="match status" value="1"/>
</dbReference>
<evidence type="ECO:0000313" key="5">
    <source>
        <dbReference type="EMBL" id="MEJ2871170.1"/>
    </source>
</evidence>
<dbReference type="RefSeq" id="WP_337697765.1">
    <property type="nucleotide sequence ID" value="NZ_JBBEGN010000019.1"/>
</dbReference>
<dbReference type="InterPro" id="IPR036291">
    <property type="entry name" value="NAD(P)-bd_dom_sf"/>
</dbReference>
<dbReference type="NCBIfam" id="TIGR01214">
    <property type="entry name" value="rmlD"/>
    <property type="match status" value="1"/>
</dbReference>
<gene>
    <name evidence="5" type="primary">rfbD</name>
    <name evidence="5" type="ORF">WCD74_25640</name>
</gene>